<feature type="compositionally biased region" description="Low complexity" evidence="1">
    <location>
        <begin position="1"/>
        <end position="24"/>
    </location>
</feature>
<feature type="region of interest" description="Disordered" evidence="1">
    <location>
        <begin position="108"/>
        <end position="130"/>
    </location>
</feature>
<evidence type="ECO:0000256" key="1">
    <source>
        <dbReference type="SAM" id="MobiDB-lite"/>
    </source>
</evidence>
<dbReference type="HOGENOM" id="CLU_1942955_0_0_1"/>
<feature type="compositionally biased region" description="Polar residues" evidence="1">
    <location>
        <begin position="49"/>
        <end position="62"/>
    </location>
</feature>
<feature type="compositionally biased region" description="Polar residues" evidence="1">
    <location>
        <begin position="108"/>
        <end position="120"/>
    </location>
</feature>
<dbReference type="Ensembl" id="ENSMPUT00000002596.1">
    <property type="protein sequence ID" value="ENSMPUP00000002543.1"/>
    <property type="gene ID" value="ENSMPUG00000002573.1"/>
</dbReference>
<dbReference type="AlphaFoldDB" id="M3XTZ3"/>
<accession>M3XTZ3</accession>
<sequence length="130" mass="14123">ERAAPREAGAARARARAPTAPQGASLLHTRLAGTWGNGEWPVGRRRQQESAQEVNRPSSQSPRDPKTKTKHEDPAQKPRQRQDAALWSCPLEETARIPVNDGLYSGNNGTVEMGSTSPLTSERPACLPFS</sequence>
<name>M3XTZ3_MUSPF</name>
<organism evidence="2">
    <name type="scientific">Mustela putorius furo</name>
    <name type="common">European domestic ferret</name>
    <name type="synonym">Mustela furo</name>
    <dbReference type="NCBI Taxonomy" id="9669"/>
    <lineage>
        <taxon>Eukaryota</taxon>
        <taxon>Metazoa</taxon>
        <taxon>Chordata</taxon>
        <taxon>Craniata</taxon>
        <taxon>Vertebrata</taxon>
        <taxon>Euteleostomi</taxon>
        <taxon>Mammalia</taxon>
        <taxon>Eutheria</taxon>
        <taxon>Laurasiatheria</taxon>
        <taxon>Carnivora</taxon>
        <taxon>Caniformia</taxon>
        <taxon>Musteloidea</taxon>
        <taxon>Mustelidae</taxon>
        <taxon>Mustelinae</taxon>
        <taxon>Mustela</taxon>
    </lineage>
</organism>
<dbReference type="EMBL" id="AEYP01066686">
    <property type="status" value="NOT_ANNOTATED_CDS"/>
    <property type="molecule type" value="Genomic_DNA"/>
</dbReference>
<reference evidence="2" key="1">
    <citation type="submission" date="2024-06" db="UniProtKB">
        <authorList>
            <consortium name="Ensembl"/>
        </authorList>
    </citation>
    <scope>IDENTIFICATION</scope>
</reference>
<dbReference type="InParanoid" id="M3XTZ3"/>
<feature type="region of interest" description="Disordered" evidence="1">
    <location>
        <begin position="1"/>
        <end position="89"/>
    </location>
</feature>
<feature type="compositionally biased region" description="Basic and acidic residues" evidence="1">
    <location>
        <begin position="63"/>
        <end position="82"/>
    </location>
</feature>
<evidence type="ECO:0000313" key="2">
    <source>
        <dbReference type="Ensembl" id="ENSMPUP00000002543.1"/>
    </source>
</evidence>
<protein>
    <submittedName>
        <fullName evidence="2">Uncharacterized protein</fullName>
    </submittedName>
</protein>
<proteinExistence type="predicted"/>